<evidence type="ECO:0000313" key="2">
    <source>
        <dbReference type="Proteomes" id="UP000596661"/>
    </source>
</evidence>
<reference evidence="1" key="2">
    <citation type="submission" date="2021-03" db="UniProtKB">
        <authorList>
            <consortium name="EnsemblPlants"/>
        </authorList>
    </citation>
    <scope>IDENTIFICATION</scope>
</reference>
<dbReference type="EMBL" id="UZAU01000685">
    <property type="status" value="NOT_ANNOTATED_CDS"/>
    <property type="molecule type" value="Genomic_DNA"/>
</dbReference>
<keyword evidence="2" id="KW-1185">Reference proteome</keyword>
<dbReference type="Gramene" id="evm.model.08.569">
    <property type="protein sequence ID" value="cds.evm.model.08.569"/>
    <property type="gene ID" value="evm.TU.08.569"/>
</dbReference>
<dbReference type="Proteomes" id="UP000596661">
    <property type="component" value="Chromosome 8"/>
</dbReference>
<name>A0A803QBN8_CANSA</name>
<organism evidence="1 2">
    <name type="scientific">Cannabis sativa</name>
    <name type="common">Hemp</name>
    <name type="synonym">Marijuana</name>
    <dbReference type="NCBI Taxonomy" id="3483"/>
    <lineage>
        <taxon>Eukaryota</taxon>
        <taxon>Viridiplantae</taxon>
        <taxon>Streptophyta</taxon>
        <taxon>Embryophyta</taxon>
        <taxon>Tracheophyta</taxon>
        <taxon>Spermatophyta</taxon>
        <taxon>Magnoliopsida</taxon>
        <taxon>eudicotyledons</taxon>
        <taxon>Gunneridae</taxon>
        <taxon>Pentapetalae</taxon>
        <taxon>rosids</taxon>
        <taxon>fabids</taxon>
        <taxon>Rosales</taxon>
        <taxon>Cannabaceae</taxon>
        <taxon>Cannabis</taxon>
    </lineage>
</organism>
<sequence length="192" mass="21722">MASINIKYDSTVDWLIFEVNTNLPKIFSTKEGSSISHTHINFKQHGIISPLYVNKSSGSFERASFVEDTEEVSCGYKPWMKEQVRTRIHVESLPSTIVSILETLGSTMSRLPNNSFKKAIIIPNCLSLKHGKGIRHKRPKIKGSISRIITFNGSFEKLSCHHFSTTPFVQVLRLRHCQLSSNELSNMGIIFI</sequence>
<protein>
    <submittedName>
        <fullName evidence="1">Uncharacterized protein</fullName>
    </submittedName>
</protein>
<reference evidence="1" key="1">
    <citation type="submission" date="2018-11" db="EMBL/GenBank/DDBJ databases">
        <authorList>
            <person name="Grassa J C."/>
        </authorList>
    </citation>
    <scope>NUCLEOTIDE SEQUENCE [LARGE SCALE GENOMIC DNA]</scope>
</reference>
<accession>A0A803QBN8</accession>
<evidence type="ECO:0000313" key="1">
    <source>
        <dbReference type="EnsemblPlants" id="cds.evm.model.08.569"/>
    </source>
</evidence>
<proteinExistence type="predicted"/>
<dbReference type="AlphaFoldDB" id="A0A803QBN8"/>
<dbReference type="EnsemblPlants" id="evm.model.08.569">
    <property type="protein sequence ID" value="cds.evm.model.08.569"/>
    <property type="gene ID" value="evm.TU.08.569"/>
</dbReference>